<proteinExistence type="predicted"/>
<protein>
    <submittedName>
        <fullName evidence="3">Dinucleotide-binding enzyme</fullName>
    </submittedName>
</protein>
<feature type="domain" description="Pyrroline-5-carboxylate reductase catalytic N-terminal" evidence="2">
    <location>
        <begin position="2"/>
        <end position="96"/>
    </location>
</feature>
<evidence type="ECO:0000313" key="3">
    <source>
        <dbReference type="EMBL" id="MBP2455977.1"/>
    </source>
</evidence>
<reference evidence="3 4" key="1">
    <citation type="submission" date="2021-03" db="EMBL/GenBank/DDBJ databases">
        <title>Sequencing the genomes of 1000 actinobacteria strains.</title>
        <authorList>
            <person name="Klenk H.-P."/>
        </authorList>
    </citation>
    <scope>NUCLEOTIDE SEQUENCE [LARGE SCALE GENOMIC DNA]</scope>
    <source>
        <strain evidence="3 4">DSM 46713</strain>
    </source>
</reference>
<dbReference type="InterPro" id="IPR028939">
    <property type="entry name" value="P5C_Rdtase_cat_N"/>
</dbReference>
<dbReference type="InterPro" id="IPR051267">
    <property type="entry name" value="STEAP_metalloreductase"/>
</dbReference>
<dbReference type="RefSeq" id="WP_209922887.1">
    <property type="nucleotide sequence ID" value="NZ_JAGIOP010000002.1"/>
</dbReference>
<keyword evidence="1" id="KW-0560">Oxidoreductase</keyword>
<sequence length="220" mass="21628">MKIGLLGTGNLAVMLGKAWAGAGHSVVVTGRNPAHARTAAQQIGSAAAPIDPSEFADAVDVVVVAIPWDGLDHALNLVGGPSGALSGKAVIDCTNPVDFTTGRLIPATGSAAEYVASLAVGAGVVKALHLFAGASWPFTGSPATAPVVAVCGDDPGALHHAEALIADLGARPVTVGGIDAARQAEEAAGFVMRVVAAGANPRLAIPHVDPVPAAAVRSPG</sequence>
<dbReference type="InterPro" id="IPR036291">
    <property type="entry name" value="NAD(P)-bd_dom_sf"/>
</dbReference>
<evidence type="ECO:0000259" key="2">
    <source>
        <dbReference type="Pfam" id="PF03807"/>
    </source>
</evidence>
<evidence type="ECO:0000256" key="1">
    <source>
        <dbReference type="ARBA" id="ARBA00023002"/>
    </source>
</evidence>
<dbReference type="PANTHER" id="PTHR14239:SF10">
    <property type="entry name" value="REDUCTASE"/>
    <property type="match status" value="1"/>
</dbReference>
<dbReference type="SUPFAM" id="SSF51735">
    <property type="entry name" value="NAD(P)-binding Rossmann-fold domains"/>
    <property type="match status" value="1"/>
</dbReference>
<evidence type="ECO:0000313" key="4">
    <source>
        <dbReference type="Proteomes" id="UP000694460"/>
    </source>
</evidence>
<comment type="caution">
    <text evidence="3">The sequence shown here is derived from an EMBL/GenBank/DDBJ whole genome shotgun (WGS) entry which is preliminary data.</text>
</comment>
<gene>
    <name evidence="3" type="ORF">JOF57_005890</name>
</gene>
<keyword evidence="4" id="KW-1185">Reference proteome</keyword>
<dbReference type="Proteomes" id="UP000694460">
    <property type="component" value="Unassembled WGS sequence"/>
</dbReference>
<dbReference type="Gene3D" id="3.40.50.720">
    <property type="entry name" value="NAD(P)-binding Rossmann-like Domain"/>
    <property type="match status" value="1"/>
</dbReference>
<dbReference type="Pfam" id="PF03807">
    <property type="entry name" value="F420_oxidored"/>
    <property type="match status" value="1"/>
</dbReference>
<organism evidence="3 4">
    <name type="scientific">Mycolicibacterium lutetiense</name>
    <dbReference type="NCBI Taxonomy" id="1641992"/>
    <lineage>
        <taxon>Bacteria</taxon>
        <taxon>Bacillati</taxon>
        <taxon>Actinomycetota</taxon>
        <taxon>Actinomycetes</taxon>
        <taxon>Mycobacteriales</taxon>
        <taxon>Mycobacteriaceae</taxon>
        <taxon>Mycolicibacterium</taxon>
    </lineage>
</organism>
<dbReference type="EMBL" id="JAGIOP010000002">
    <property type="protein sequence ID" value="MBP2455977.1"/>
    <property type="molecule type" value="Genomic_DNA"/>
</dbReference>
<accession>A0ABS5A2H9</accession>
<name>A0ABS5A2H9_9MYCO</name>
<dbReference type="PANTHER" id="PTHR14239">
    <property type="entry name" value="DUDULIN-RELATED"/>
    <property type="match status" value="1"/>
</dbReference>